<dbReference type="InterPro" id="IPR003838">
    <property type="entry name" value="ABC3_permease_C"/>
</dbReference>
<evidence type="ECO:0000313" key="10">
    <source>
        <dbReference type="EMBL" id="OGL98393.1"/>
    </source>
</evidence>
<dbReference type="EMBL" id="MGFE01000020">
    <property type="protein sequence ID" value="OGL98393.1"/>
    <property type="molecule type" value="Genomic_DNA"/>
</dbReference>
<dbReference type="Pfam" id="PF12704">
    <property type="entry name" value="MacB_PCD"/>
    <property type="match status" value="1"/>
</dbReference>
<dbReference type="InterPro" id="IPR050250">
    <property type="entry name" value="Macrolide_Exporter_MacB"/>
</dbReference>
<dbReference type="InterPro" id="IPR025857">
    <property type="entry name" value="MacB_PCD"/>
</dbReference>
<dbReference type="AlphaFoldDB" id="A0A1F7W6E8"/>
<sequence>MLLSDLFQTSSESIVRNKSRSLLTVLGIVIGIAAVILMLSIGQGAQAYVLSQVSELGSDLVFIEPGSGSQEGGPPSPFIEQTVTTDDVKELRRLGPFSFVSSVLISTAAVDAEEESVFTDIAGVDEHQLEVFPADIISGRFIENDDVESNARVAVLGYSIAEDLFGDQDPVGMRVTVKNLSVRVIGVLGVQGTKFFSNLDKRVYLPVSTVQREIMGVDYVSYIAAKAMGNVEDAKDEARAILRDSHNLDNPEQDLAKDDFQVSSQSDAVEIVGAVGFALTLMLSSIAAISLVVGGIGIMNIMLVSVTERTREIGLRKAIGATEREILQQFLLEAVLLTFAGGIIGILLGVGGSYLAATGISRFVDGWSLVIPPVVVVLAAAVSTIVGIVFGYYPAKRAARLDPIDALRYE</sequence>
<evidence type="ECO:0000259" key="9">
    <source>
        <dbReference type="Pfam" id="PF12704"/>
    </source>
</evidence>
<accession>A0A1F7W6E8</accession>
<proteinExistence type="inferred from homology"/>
<feature type="domain" description="MacB-like periplasmic core" evidence="9">
    <location>
        <begin position="21"/>
        <end position="240"/>
    </location>
</feature>
<dbReference type="Proteomes" id="UP000176501">
    <property type="component" value="Unassembled WGS sequence"/>
</dbReference>
<evidence type="ECO:0000256" key="2">
    <source>
        <dbReference type="ARBA" id="ARBA00022475"/>
    </source>
</evidence>
<reference evidence="10 11" key="1">
    <citation type="journal article" date="2016" name="Nat. Commun.">
        <title>Thousands of microbial genomes shed light on interconnected biogeochemical processes in an aquifer system.</title>
        <authorList>
            <person name="Anantharaman K."/>
            <person name="Brown C.T."/>
            <person name="Hug L.A."/>
            <person name="Sharon I."/>
            <person name="Castelle C.J."/>
            <person name="Probst A.J."/>
            <person name="Thomas B.C."/>
            <person name="Singh A."/>
            <person name="Wilkins M.J."/>
            <person name="Karaoz U."/>
            <person name="Brodie E.L."/>
            <person name="Williams K.H."/>
            <person name="Hubbard S.S."/>
            <person name="Banfield J.F."/>
        </authorList>
    </citation>
    <scope>NUCLEOTIDE SEQUENCE [LARGE SCALE GENOMIC DNA]</scope>
</reference>
<feature type="transmembrane region" description="Helical" evidence="7">
    <location>
        <begin position="369"/>
        <end position="393"/>
    </location>
</feature>
<name>A0A1F7W6E8_9BACT</name>
<evidence type="ECO:0008006" key="12">
    <source>
        <dbReference type="Google" id="ProtNLM"/>
    </source>
</evidence>
<feature type="transmembrane region" description="Helical" evidence="7">
    <location>
        <begin position="271"/>
        <end position="304"/>
    </location>
</feature>
<comment type="subcellular location">
    <subcellularLocation>
        <location evidence="1">Cell membrane</location>
        <topology evidence="1">Multi-pass membrane protein</topology>
    </subcellularLocation>
</comment>
<dbReference type="PANTHER" id="PTHR30572:SF4">
    <property type="entry name" value="ABC TRANSPORTER PERMEASE YTRF"/>
    <property type="match status" value="1"/>
</dbReference>
<evidence type="ECO:0000256" key="5">
    <source>
        <dbReference type="ARBA" id="ARBA00023136"/>
    </source>
</evidence>
<comment type="similarity">
    <text evidence="6">Belongs to the ABC-4 integral membrane protein family.</text>
</comment>
<keyword evidence="3 7" id="KW-0812">Transmembrane</keyword>
<evidence type="ECO:0000259" key="8">
    <source>
        <dbReference type="Pfam" id="PF02687"/>
    </source>
</evidence>
<evidence type="ECO:0000256" key="1">
    <source>
        <dbReference type="ARBA" id="ARBA00004651"/>
    </source>
</evidence>
<evidence type="ECO:0000256" key="4">
    <source>
        <dbReference type="ARBA" id="ARBA00022989"/>
    </source>
</evidence>
<keyword evidence="5 7" id="KW-0472">Membrane</keyword>
<evidence type="ECO:0000256" key="3">
    <source>
        <dbReference type="ARBA" id="ARBA00022692"/>
    </source>
</evidence>
<feature type="domain" description="ABC3 transporter permease C-terminal" evidence="8">
    <location>
        <begin position="285"/>
        <end position="403"/>
    </location>
</feature>
<organism evidence="10 11">
    <name type="scientific">Candidatus Uhrbacteria bacterium RIFOXYB2_FULL_57_15</name>
    <dbReference type="NCBI Taxonomy" id="1802422"/>
    <lineage>
        <taxon>Bacteria</taxon>
        <taxon>Candidatus Uhriibacteriota</taxon>
    </lineage>
</organism>
<comment type="caution">
    <text evidence="10">The sequence shown here is derived from an EMBL/GenBank/DDBJ whole genome shotgun (WGS) entry which is preliminary data.</text>
</comment>
<keyword evidence="4 7" id="KW-1133">Transmembrane helix</keyword>
<gene>
    <name evidence="10" type="ORF">A2304_01710</name>
</gene>
<protein>
    <recommendedName>
        <fullName evidence="12">Multidrug ABC transporter substrate-binding protein</fullName>
    </recommendedName>
</protein>
<dbReference type="PANTHER" id="PTHR30572">
    <property type="entry name" value="MEMBRANE COMPONENT OF TRANSPORTER-RELATED"/>
    <property type="match status" value="1"/>
</dbReference>
<dbReference type="GO" id="GO:0022857">
    <property type="term" value="F:transmembrane transporter activity"/>
    <property type="evidence" value="ECO:0007669"/>
    <property type="project" value="TreeGrafter"/>
</dbReference>
<dbReference type="GO" id="GO:0005886">
    <property type="term" value="C:plasma membrane"/>
    <property type="evidence" value="ECO:0007669"/>
    <property type="project" value="UniProtKB-SubCell"/>
</dbReference>
<keyword evidence="2" id="KW-1003">Cell membrane</keyword>
<evidence type="ECO:0000313" key="11">
    <source>
        <dbReference type="Proteomes" id="UP000176501"/>
    </source>
</evidence>
<evidence type="ECO:0000256" key="6">
    <source>
        <dbReference type="ARBA" id="ARBA00038076"/>
    </source>
</evidence>
<evidence type="ECO:0000256" key="7">
    <source>
        <dbReference type="SAM" id="Phobius"/>
    </source>
</evidence>
<feature type="transmembrane region" description="Helical" evidence="7">
    <location>
        <begin position="334"/>
        <end position="357"/>
    </location>
</feature>
<dbReference type="Pfam" id="PF02687">
    <property type="entry name" value="FtsX"/>
    <property type="match status" value="1"/>
</dbReference>
<feature type="transmembrane region" description="Helical" evidence="7">
    <location>
        <begin position="21"/>
        <end position="42"/>
    </location>
</feature>